<feature type="DNA-binding region" description="H-T-H motif" evidence="5">
    <location>
        <begin position="31"/>
        <end position="50"/>
    </location>
</feature>
<dbReference type="InterPro" id="IPR003012">
    <property type="entry name" value="Tet_transcr_reg_TetR"/>
</dbReference>
<dbReference type="GO" id="GO:0045892">
    <property type="term" value="P:negative regulation of DNA-templated transcription"/>
    <property type="evidence" value="ECO:0007669"/>
    <property type="project" value="InterPro"/>
</dbReference>
<dbReference type="PANTHER" id="PTHR30055">
    <property type="entry name" value="HTH-TYPE TRANSCRIPTIONAL REGULATOR RUTR"/>
    <property type="match status" value="1"/>
</dbReference>
<sequence length="216" mass="23052">MARPRRPLLSRDRIIAAALELIDAEGLTAVSTRRLATVLGVQGPSLYNHVGTKDELIDAVVDTVLSKVDTAMFDALGPGNRDWRTALDRWAHAYRDVITAHPNVVPALASGPGRRPHALRMADAVYGGLLAAGWPRPQATSVAILMRYFITGSALGSFAAGFPADTTVYAADYPHLNQAHLLADRESAIARTAFDTGLTALLDGLEARYAAATARP</sequence>
<dbReference type="EMBL" id="CP059399">
    <property type="protein sequence ID" value="QLY28431.1"/>
    <property type="molecule type" value="Genomic_DNA"/>
</dbReference>
<keyword evidence="3 5" id="KW-0238">DNA-binding</keyword>
<keyword evidence="1" id="KW-0678">Repressor</keyword>
<feature type="domain" description="HTH tetR-type" evidence="6">
    <location>
        <begin position="8"/>
        <end position="68"/>
    </location>
</feature>
<dbReference type="GO" id="GO:0000976">
    <property type="term" value="F:transcription cis-regulatory region binding"/>
    <property type="evidence" value="ECO:0007669"/>
    <property type="project" value="TreeGrafter"/>
</dbReference>
<dbReference type="SUPFAM" id="SSF46689">
    <property type="entry name" value="Homeodomain-like"/>
    <property type="match status" value="1"/>
</dbReference>
<dbReference type="RefSeq" id="WP_181579637.1">
    <property type="nucleotide sequence ID" value="NZ_CP059399.1"/>
</dbReference>
<dbReference type="Gene3D" id="1.10.357.10">
    <property type="entry name" value="Tetracycline Repressor, domain 2"/>
    <property type="match status" value="1"/>
</dbReference>
<evidence type="ECO:0000313" key="8">
    <source>
        <dbReference type="Proteomes" id="UP000515512"/>
    </source>
</evidence>
<evidence type="ECO:0000256" key="3">
    <source>
        <dbReference type="ARBA" id="ARBA00023125"/>
    </source>
</evidence>
<dbReference type="PRINTS" id="PR00455">
    <property type="entry name" value="HTHTETR"/>
</dbReference>
<evidence type="ECO:0000256" key="4">
    <source>
        <dbReference type="ARBA" id="ARBA00023163"/>
    </source>
</evidence>
<evidence type="ECO:0000313" key="7">
    <source>
        <dbReference type="EMBL" id="QLY28431.1"/>
    </source>
</evidence>
<evidence type="ECO:0000256" key="1">
    <source>
        <dbReference type="ARBA" id="ARBA00022491"/>
    </source>
</evidence>
<proteinExistence type="predicted"/>
<dbReference type="InterPro" id="IPR001647">
    <property type="entry name" value="HTH_TetR"/>
</dbReference>
<dbReference type="Pfam" id="PF00440">
    <property type="entry name" value="TetR_N"/>
    <property type="match status" value="1"/>
</dbReference>
<dbReference type="AlphaFoldDB" id="A0A7D6V7S7"/>
<name>A0A7D6V7S7_9NOCA</name>
<dbReference type="KEGG" id="nhu:H0264_24035"/>
<dbReference type="GO" id="GO:0003700">
    <property type="term" value="F:DNA-binding transcription factor activity"/>
    <property type="evidence" value="ECO:0007669"/>
    <property type="project" value="TreeGrafter"/>
</dbReference>
<evidence type="ECO:0000256" key="2">
    <source>
        <dbReference type="ARBA" id="ARBA00023015"/>
    </source>
</evidence>
<dbReference type="InterPro" id="IPR036271">
    <property type="entry name" value="Tet_transcr_reg_TetR-rel_C_sf"/>
</dbReference>
<dbReference type="PRINTS" id="PR00400">
    <property type="entry name" value="TETREPRESSOR"/>
</dbReference>
<accession>A0A7D6V7S7</accession>
<dbReference type="PROSITE" id="PS01081">
    <property type="entry name" value="HTH_TETR_1"/>
    <property type="match status" value="1"/>
</dbReference>
<dbReference type="Pfam" id="PF02909">
    <property type="entry name" value="TetR_C_1"/>
    <property type="match status" value="1"/>
</dbReference>
<protein>
    <submittedName>
        <fullName evidence="7">TetR/AcrR family transcriptional regulator C-terminal domain-containing protein</fullName>
    </submittedName>
</protein>
<dbReference type="PANTHER" id="PTHR30055:SF151">
    <property type="entry name" value="TRANSCRIPTIONAL REGULATORY PROTEIN"/>
    <property type="match status" value="1"/>
</dbReference>
<reference evidence="7 8" key="1">
    <citation type="submission" date="2020-07" db="EMBL/GenBank/DDBJ databases">
        <authorList>
            <person name="Zhuang K."/>
            <person name="Ran Y."/>
        </authorList>
    </citation>
    <scope>NUCLEOTIDE SEQUENCE [LARGE SCALE GENOMIC DNA]</scope>
    <source>
        <strain evidence="7 8">WCH-YHL-001</strain>
    </source>
</reference>
<evidence type="ECO:0000256" key="5">
    <source>
        <dbReference type="PROSITE-ProRule" id="PRU00335"/>
    </source>
</evidence>
<organism evidence="7 8">
    <name type="scientific">Nocardia huaxiensis</name>
    <dbReference type="NCBI Taxonomy" id="2755382"/>
    <lineage>
        <taxon>Bacteria</taxon>
        <taxon>Bacillati</taxon>
        <taxon>Actinomycetota</taxon>
        <taxon>Actinomycetes</taxon>
        <taxon>Mycobacteriales</taxon>
        <taxon>Nocardiaceae</taxon>
        <taxon>Nocardia</taxon>
    </lineage>
</organism>
<dbReference type="PROSITE" id="PS50977">
    <property type="entry name" value="HTH_TETR_2"/>
    <property type="match status" value="1"/>
</dbReference>
<dbReference type="SUPFAM" id="SSF48498">
    <property type="entry name" value="Tetracyclin repressor-like, C-terminal domain"/>
    <property type="match status" value="1"/>
</dbReference>
<gene>
    <name evidence="7" type="ORF">H0264_24035</name>
</gene>
<dbReference type="InterPro" id="IPR023772">
    <property type="entry name" value="DNA-bd_HTH_TetR-type_CS"/>
</dbReference>
<evidence type="ECO:0000259" key="6">
    <source>
        <dbReference type="PROSITE" id="PS50977"/>
    </source>
</evidence>
<dbReference type="Proteomes" id="UP000515512">
    <property type="component" value="Chromosome"/>
</dbReference>
<dbReference type="GO" id="GO:0046677">
    <property type="term" value="P:response to antibiotic"/>
    <property type="evidence" value="ECO:0007669"/>
    <property type="project" value="InterPro"/>
</dbReference>
<dbReference type="InterPro" id="IPR004111">
    <property type="entry name" value="Repressor_TetR_C"/>
</dbReference>
<keyword evidence="8" id="KW-1185">Reference proteome</keyword>
<dbReference type="InterPro" id="IPR009057">
    <property type="entry name" value="Homeodomain-like_sf"/>
</dbReference>
<dbReference type="InterPro" id="IPR050109">
    <property type="entry name" value="HTH-type_TetR-like_transc_reg"/>
</dbReference>
<keyword evidence="4" id="KW-0804">Transcription</keyword>
<keyword evidence="2" id="KW-0805">Transcription regulation</keyword>